<dbReference type="OrthoDB" id="9802793at2"/>
<comment type="caution">
    <text evidence="3">The sequence shown here is derived from an EMBL/GenBank/DDBJ whole genome shotgun (WGS) entry which is preliminary data.</text>
</comment>
<evidence type="ECO:0000259" key="2">
    <source>
        <dbReference type="Pfam" id="PF01979"/>
    </source>
</evidence>
<dbReference type="GO" id="GO:0016810">
    <property type="term" value="F:hydrolase activity, acting on carbon-nitrogen (but not peptide) bonds"/>
    <property type="evidence" value="ECO:0007669"/>
    <property type="project" value="InterPro"/>
</dbReference>
<dbReference type="SUPFAM" id="SSF51556">
    <property type="entry name" value="Metallo-dependent hydrolases"/>
    <property type="match status" value="1"/>
</dbReference>
<evidence type="ECO:0000256" key="1">
    <source>
        <dbReference type="ARBA" id="ARBA00022801"/>
    </source>
</evidence>
<dbReference type="SUPFAM" id="SSF51338">
    <property type="entry name" value="Composite domain of metallo-dependent hydrolases"/>
    <property type="match status" value="1"/>
</dbReference>
<keyword evidence="4" id="KW-1185">Reference proteome</keyword>
<evidence type="ECO:0000313" key="4">
    <source>
        <dbReference type="Proteomes" id="UP000318733"/>
    </source>
</evidence>
<name>A0A556MRN5_9SPHI</name>
<dbReference type="Pfam" id="PF01979">
    <property type="entry name" value="Amidohydro_1"/>
    <property type="match status" value="1"/>
</dbReference>
<dbReference type="InterPro" id="IPR006680">
    <property type="entry name" value="Amidohydro-rel"/>
</dbReference>
<dbReference type="InterPro" id="IPR032466">
    <property type="entry name" value="Metal_Hydrolase"/>
</dbReference>
<dbReference type="Gene3D" id="3.20.20.140">
    <property type="entry name" value="Metal-dependent hydrolases"/>
    <property type="match status" value="1"/>
</dbReference>
<gene>
    <name evidence="3" type="ORF">FO440_00005</name>
</gene>
<feature type="domain" description="Amidohydrolase-related" evidence="2">
    <location>
        <begin position="17"/>
        <end position="225"/>
    </location>
</feature>
<dbReference type="AlphaFoldDB" id="A0A556MRN5"/>
<accession>A0A556MRN5</accession>
<dbReference type="InterPro" id="IPR011059">
    <property type="entry name" value="Metal-dep_hydrolase_composite"/>
</dbReference>
<organism evidence="3 4">
    <name type="scientific">Mucilaginibacter corticis</name>
    <dbReference type="NCBI Taxonomy" id="2597670"/>
    <lineage>
        <taxon>Bacteria</taxon>
        <taxon>Pseudomonadati</taxon>
        <taxon>Bacteroidota</taxon>
        <taxon>Sphingobacteriia</taxon>
        <taxon>Sphingobacteriales</taxon>
        <taxon>Sphingobacteriaceae</taxon>
        <taxon>Mucilaginibacter</taxon>
    </lineage>
</organism>
<reference evidence="3 4" key="1">
    <citation type="submission" date="2019-07" db="EMBL/GenBank/DDBJ databases">
        <authorList>
            <person name="Huq M.A."/>
        </authorList>
    </citation>
    <scope>NUCLEOTIDE SEQUENCE [LARGE SCALE GENOMIC DNA]</scope>
    <source>
        <strain evidence="3 4">MAH-19</strain>
    </source>
</reference>
<dbReference type="EMBL" id="VLPK01000001">
    <property type="protein sequence ID" value="TSJ42611.1"/>
    <property type="molecule type" value="Genomic_DNA"/>
</dbReference>
<proteinExistence type="predicted"/>
<keyword evidence="1 3" id="KW-0378">Hydrolase</keyword>
<dbReference type="PANTHER" id="PTHR43794">
    <property type="entry name" value="AMINOHYDROLASE SSNA-RELATED"/>
    <property type="match status" value="1"/>
</dbReference>
<evidence type="ECO:0000313" key="3">
    <source>
        <dbReference type="EMBL" id="TSJ42611.1"/>
    </source>
</evidence>
<dbReference type="Proteomes" id="UP000318733">
    <property type="component" value="Unassembled WGS sequence"/>
</dbReference>
<sequence length="262" mass="27602">AIRGPEYSLFDVAKQDIELARKFGLPISMHVGCGTFADKYKAVQQLAKANLLGPDMNFAHCNFLIGEDFRLLADHGCSVSITPEVEMQMGLGFPATGKAIAAGMAPSLGVDVVTAAGGDIFTQMRIALQTERALANNSVLLSGEMPQKIGLNAADALTWATINGAKALQLDKKTGSLTPGKQADLILLRTDLLNIAPVVINPVNSIVSQASSANIDTVFVAGKAVKRNGKLVDRDLAALRAKAKASSVYIYEKALVNSLHAG</sequence>
<protein>
    <submittedName>
        <fullName evidence="3">Amidohydrolase family protein</fullName>
    </submittedName>
</protein>
<dbReference type="InterPro" id="IPR050287">
    <property type="entry name" value="MTA/SAH_deaminase"/>
</dbReference>
<dbReference type="Gene3D" id="2.30.40.10">
    <property type="entry name" value="Urease, subunit C, domain 1"/>
    <property type="match status" value="1"/>
</dbReference>
<feature type="non-terminal residue" evidence="3">
    <location>
        <position position="1"/>
    </location>
</feature>
<dbReference type="PANTHER" id="PTHR43794:SF11">
    <property type="entry name" value="AMIDOHYDROLASE-RELATED DOMAIN-CONTAINING PROTEIN"/>
    <property type="match status" value="1"/>
</dbReference>
<dbReference type="RefSeq" id="WP_144246182.1">
    <property type="nucleotide sequence ID" value="NZ_VLPK01000001.1"/>
</dbReference>